<reference evidence="1" key="1">
    <citation type="submission" date="2024-02" db="EMBL/GenBank/DDBJ databases">
        <title>Metagenome Assembled Genome of Zalaria obscura JY119.</title>
        <authorList>
            <person name="Vighnesh L."/>
            <person name="Jagadeeshwari U."/>
            <person name="Venkata Ramana C."/>
            <person name="Sasikala C."/>
        </authorList>
    </citation>
    <scope>NUCLEOTIDE SEQUENCE</scope>
    <source>
        <strain evidence="1">JY119</strain>
    </source>
</reference>
<gene>
    <name evidence="1" type="ORF">M8818_001124</name>
</gene>
<accession>A0ACC3SM87</accession>
<proteinExistence type="predicted"/>
<dbReference type="Proteomes" id="UP001320706">
    <property type="component" value="Unassembled WGS sequence"/>
</dbReference>
<evidence type="ECO:0000313" key="2">
    <source>
        <dbReference type="Proteomes" id="UP001320706"/>
    </source>
</evidence>
<keyword evidence="2" id="KW-1185">Reference proteome</keyword>
<sequence length="256" mass="28202">MTDIHHIREERVDREIHTHDVYHRILPIVDVEVLPARHFVPTEDGQYVEISASEIPGRTGDNQPWVIAETVSKGPSTATPRQGPRQFTAARFENGEGDYKEYTTEDGVKRTEQTWVHPPELEEGGYLTGQTLPFHFGSDNPADDGLRAKLPTGQVIGSSTVKAAERRALEGQDGSLRVGTQESEDQRLPETDGSAPQLPPLDLGHEEQRSQRLTDGAPIQPAQQLRSPGNRNGLVMTPPKSSLPGSFHTEEIGKAI</sequence>
<comment type="caution">
    <text evidence="1">The sequence shown here is derived from an EMBL/GenBank/DDBJ whole genome shotgun (WGS) entry which is preliminary data.</text>
</comment>
<protein>
    <submittedName>
        <fullName evidence="1">Uncharacterized protein</fullName>
    </submittedName>
</protein>
<evidence type="ECO:0000313" key="1">
    <source>
        <dbReference type="EMBL" id="KAK8219389.1"/>
    </source>
</evidence>
<organism evidence="1 2">
    <name type="scientific">Zalaria obscura</name>
    <dbReference type="NCBI Taxonomy" id="2024903"/>
    <lineage>
        <taxon>Eukaryota</taxon>
        <taxon>Fungi</taxon>
        <taxon>Dikarya</taxon>
        <taxon>Ascomycota</taxon>
        <taxon>Pezizomycotina</taxon>
        <taxon>Dothideomycetes</taxon>
        <taxon>Dothideomycetidae</taxon>
        <taxon>Dothideales</taxon>
        <taxon>Zalariaceae</taxon>
        <taxon>Zalaria</taxon>
    </lineage>
</organism>
<dbReference type="EMBL" id="JAMKPW020000004">
    <property type="protein sequence ID" value="KAK8219389.1"/>
    <property type="molecule type" value="Genomic_DNA"/>
</dbReference>
<name>A0ACC3SM87_9PEZI</name>